<protein>
    <recommendedName>
        <fullName evidence="2">Cell shape-determining protein MreC</fullName>
    </recommendedName>
    <alternativeName>
        <fullName evidence="4">Cell shape protein MreC</fullName>
    </alternativeName>
</protein>
<evidence type="ECO:0000256" key="4">
    <source>
        <dbReference type="ARBA" id="ARBA00032089"/>
    </source>
</evidence>
<dbReference type="Pfam" id="PF04085">
    <property type="entry name" value="MreC"/>
    <property type="match status" value="1"/>
</dbReference>
<dbReference type="PANTHER" id="PTHR34138">
    <property type="entry name" value="CELL SHAPE-DETERMINING PROTEIN MREC"/>
    <property type="match status" value="1"/>
</dbReference>
<dbReference type="InterPro" id="IPR055342">
    <property type="entry name" value="MreC_beta-barrel_core"/>
</dbReference>
<evidence type="ECO:0000256" key="2">
    <source>
        <dbReference type="ARBA" id="ARBA00013855"/>
    </source>
</evidence>
<dbReference type="InterPro" id="IPR042175">
    <property type="entry name" value="Cell/Rod_MreC_2"/>
</dbReference>
<dbReference type="GO" id="GO:0008360">
    <property type="term" value="P:regulation of cell shape"/>
    <property type="evidence" value="ECO:0007669"/>
    <property type="project" value="UniProtKB-KW"/>
</dbReference>
<evidence type="ECO:0000256" key="3">
    <source>
        <dbReference type="ARBA" id="ARBA00022960"/>
    </source>
</evidence>
<sequence length="274" mass="31688">MRQIINFLIRYKTFLLYIFFMIISLSFTIQSHSFHQSKFFNSSNWVTGGIFQTSYNITSYFDLKSENQKLVNDNKRLRHILYNSKIKDTVRIDSSNINYTVISGQVIKNNYADQRNYITINKGKKDSIKQDMGVITDKGILGIVENTSNKYASVQSVLNEHSNINAKIKNTDHFGSLIWNTEHYNTVQLIDIPRLVPITIGDTIVTGAMSSIFPENIPIGTIKKFDLDDSKSFYYINVSLFNDMTNIKNVYIINNPNREEILKLEQETISNDQY</sequence>
<evidence type="ECO:0000259" key="6">
    <source>
        <dbReference type="Pfam" id="PF04085"/>
    </source>
</evidence>
<keyword evidence="5" id="KW-0812">Transmembrane</keyword>
<dbReference type="Gene3D" id="2.40.10.350">
    <property type="entry name" value="Rod shape-determining protein MreC, domain 2"/>
    <property type="match status" value="1"/>
</dbReference>
<dbReference type="EMBL" id="RBIQ01000007">
    <property type="protein sequence ID" value="RKR15289.1"/>
    <property type="molecule type" value="Genomic_DNA"/>
</dbReference>
<evidence type="ECO:0000313" key="7">
    <source>
        <dbReference type="EMBL" id="RKR15289.1"/>
    </source>
</evidence>
<feature type="transmembrane region" description="Helical" evidence="5">
    <location>
        <begin position="12"/>
        <end position="29"/>
    </location>
</feature>
<keyword evidence="8" id="KW-1185">Reference proteome</keyword>
<dbReference type="InterPro" id="IPR042177">
    <property type="entry name" value="Cell/Rod_1"/>
</dbReference>
<dbReference type="RefSeq" id="WP_121065244.1">
    <property type="nucleotide sequence ID" value="NZ_RBIQ01000007.1"/>
</dbReference>
<dbReference type="PANTHER" id="PTHR34138:SF1">
    <property type="entry name" value="CELL SHAPE-DETERMINING PROTEIN MREC"/>
    <property type="match status" value="1"/>
</dbReference>
<dbReference type="GO" id="GO:0005886">
    <property type="term" value="C:plasma membrane"/>
    <property type="evidence" value="ECO:0007669"/>
    <property type="project" value="TreeGrafter"/>
</dbReference>
<proteinExistence type="inferred from homology"/>
<gene>
    <name evidence="7" type="ORF">CLV91_1372</name>
</gene>
<evidence type="ECO:0000256" key="1">
    <source>
        <dbReference type="ARBA" id="ARBA00009369"/>
    </source>
</evidence>
<name>A0A495EF36_9FLAO</name>
<comment type="similarity">
    <text evidence="1">Belongs to the MreC family.</text>
</comment>
<accession>A0A495EF36</accession>
<evidence type="ECO:0000313" key="8">
    <source>
        <dbReference type="Proteomes" id="UP000269412"/>
    </source>
</evidence>
<dbReference type="NCBIfam" id="NF010532">
    <property type="entry name" value="PRK13922.9-3"/>
    <property type="match status" value="1"/>
</dbReference>
<dbReference type="Proteomes" id="UP000269412">
    <property type="component" value="Unassembled WGS sequence"/>
</dbReference>
<dbReference type="Gene3D" id="2.40.10.340">
    <property type="entry name" value="Rod shape-determining protein MreC, domain 1"/>
    <property type="match status" value="1"/>
</dbReference>
<keyword evidence="3" id="KW-0133">Cell shape</keyword>
<feature type="domain" description="Rod shape-determining protein MreC beta-barrel core" evidence="6">
    <location>
        <begin position="106"/>
        <end position="253"/>
    </location>
</feature>
<keyword evidence="5" id="KW-1133">Transmembrane helix</keyword>
<evidence type="ECO:0000256" key="5">
    <source>
        <dbReference type="SAM" id="Phobius"/>
    </source>
</evidence>
<dbReference type="InterPro" id="IPR007221">
    <property type="entry name" value="MreC"/>
</dbReference>
<dbReference type="OrthoDB" id="9811827at2"/>
<organism evidence="7 8">
    <name type="scientific">Maribacter vaceletii</name>
    <dbReference type="NCBI Taxonomy" id="1206816"/>
    <lineage>
        <taxon>Bacteria</taxon>
        <taxon>Pseudomonadati</taxon>
        <taxon>Bacteroidota</taxon>
        <taxon>Flavobacteriia</taxon>
        <taxon>Flavobacteriales</taxon>
        <taxon>Flavobacteriaceae</taxon>
        <taxon>Maribacter</taxon>
    </lineage>
</organism>
<comment type="caution">
    <text evidence="7">The sequence shown here is derived from an EMBL/GenBank/DDBJ whole genome shotgun (WGS) entry which is preliminary data.</text>
</comment>
<keyword evidence="5" id="KW-0472">Membrane</keyword>
<reference evidence="7 8" key="1">
    <citation type="submission" date="2018-10" db="EMBL/GenBank/DDBJ databases">
        <title>Genomic Encyclopedia of Archaeal and Bacterial Type Strains, Phase II (KMG-II): from individual species to whole genera.</title>
        <authorList>
            <person name="Goeker M."/>
        </authorList>
    </citation>
    <scope>NUCLEOTIDE SEQUENCE [LARGE SCALE GENOMIC DNA]</scope>
    <source>
        <strain evidence="7 8">DSM 25230</strain>
    </source>
</reference>
<dbReference type="AlphaFoldDB" id="A0A495EF36"/>